<dbReference type="Gene3D" id="3.30.70.330">
    <property type="match status" value="1"/>
</dbReference>
<dbReference type="Pfam" id="PF17774">
    <property type="entry name" value="YlmH_RBD"/>
    <property type="match status" value="1"/>
</dbReference>
<dbReference type="OrthoDB" id="9812787at2"/>
<dbReference type="InterPro" id="IPR040591">
    <property type="entry name" value="RqcP2_RBD"/>
</dbReference>
<reference evidence="3 4" key="1">
    <citation type="submission" date="2018-07" db="EMBL/GenBank/DDBJ databases">
        <title>Genomic Encyclopedia of Type Strains, Phase IV (KMG-IV): sequencing the most valuable type-strain genomes for metagenomic binning, comparative biology and taxonomic classification.</title>
        <authorList>
            <person name="Goeker M."/>
        </authorList>
    </citation>
    <scope>NUCLEOTIDE SEQUENCE [LARGE SCALE GENOMIC DNA]</scope>
    <source>
        <strain evidence="3 4">DSM 25281</strain>
    </source>
</reference>
<gene>
    <name evidence="3" type="ORF">DFR59_101191</name>
</gene>
<dbReference type="PANTHER" id="PTHR13633">
    <property type="entry name" value="MITOCHONDRIAL TRANSCRIPTION RESCUE FACTOR 1"/>
    <property type="match status" value="1"/>
</dbReference>
<dbReference type="Pfam" id="PF01479">
    <property type="entry name" value="S4"/>
    <property type="match status" value="1"/>
</dbReference>
<dbReference type="Pfam" id="PF21278">
    <property type="entry name" value="YlmH_1st"/>
    <property type="match status" value="1"/>
</dbReference>
<dbReference type="SMART" id="SM00363">
    <property type="entry name" value="S4"/>
    <property type="match status" value="1"/>
</dbReference>
<name>A0A370H0F5_9BACI</name>
<dbReference type="Gene3D" id="3.10.290.10">
    <property type="entry name" value="RNA-binding S4 domain"/>
    <property type="match status" value="1"/>
</dbReference>
<dbReference type="RefSeq" id="WP_114743751.1">
    <property type="nucleotide sequence ID" value="NZ_QQAY01000001.1"/>
</dbReference>
<evidence type="ECO:0000256" key="1">
    <source>
        <dbReference type="PROSITE-ProRule" id="PRU00182"/>
    </source>
</evidence>
<dbReference type="Gene3D" id="3.30.1370.160">
    <property type="match status" value="1"/>
</dbReference>
<sequence>MTDIYQHFRSEEKDFVDSVIQWRQYTETTYAPKLTDFLDPRQQWIVQSIIGKEGEIKCSFFGGYEQAERKRALIYPSYYAPSEEDFLITVAEINYPHKFVSIDHRKILGSLMSIGLKREKFGDIIVSGERVQFLSVKEMDDFVRMEFTHVGKTPVAVEEKPIDDLLHNPENWKESSTTVSSLRLDAVLGAIMNISRQKSQLLIQSGHVKVNWKISEQTSFLCEEGDMISARGFGRAKIVSIEGKTKKEKWRIVVGVLK</sequence>
<dbReference type="GO" id="GO:0003723">
    <property type="term" value="F:RNA binding"/>
    <property type="evidence" value="ECO:0007669"/>
    <property type="project" value="UniProtKB-KW"/>
</dbReference>
<evidence type="ECO:0000259" key="2">
    <source>
        <dbReference type="SMART" id="SM00363"/>
    </source>
</evidence>
<organism evidence="3 4">
    <name type="scientific">Falsibacillus pallidus</name>
    <dbReference type="NCBI Taxonomy" id="493781"/>
    <lineage>
        <taxon>Bacteria</taxon>
        <taxon>Bacillati</taxon>
        <taxon>Bacillota</taxon>
        <taxon>Bacilli</taxon>
        <taxon>Bacillales</taxon>
        <taxon>Bacillaceae</taxon>
        <taxon>Falsibacillus</taxon>
    </lineage>
</organism>
<keyword evidence="4" id="KW-1185">Reference proteome</keyword>
<keyword evidence="1" id="KW-0694">RNA-binding</keyword>
<proteinExistence type="predicted"/>
<dbReference type="EMBL" id="QQAY01000001">
    <property type="protein sequence ID" value="RDI47533.1"/>
    <property type="molecule type" value="Genomic_DNA"/>
</dbReference>
<dbReference type="InterPro" id="IPR048443">
    <property type="entry name" value="RqcP2_N"/>
</dbReference>
<dbReference type="CDD" id="cd00165">
    <property type="entry name" value="S4"/>
    <property type="match status" value="1"/>
</dbReference>
<evidence type="ECO:0000313" key="4">
    <source>
        <dbReference type="Proteomes" id="UP000255326"/>
    </source>
</evidence>
<dbReference type="AlphaFoldDB" id="A0A370H0F5"/>
<comment type="caution">
    <text evidence="3">The sequence shown here is derived from an EMBL/GenBank/DDBJ whole genome shotgun (WGS) entry which is preliminary data.</text>
</comment>
<dbReference type="InterPro" id="IPR036986">
    <property type="entry name" value="S4_RNA-bd_sf"/>
</dbReference>
<dbReference type="Proteomes" id="UP000255326">
    <property type="component" value="Unassembled WGS sequence"/>
</dbReference>
<evidence type="ECO:0000313" key="3">
    <source>
        <dbReference type="EMBL" id="RDI47533.1"/>
    </source>
</evidence>
<dbReference type="InterPro" id="IPR002942">
    <property type="entry name" value="S4_RNA-bd"/>
</dbReference>
<accession>A0A370H0F5</accession>
<dbReference type="InterPro" id="IPR012677">
    <property type="entry name" value="Nucleotide-bd_a/b_plait_sf"/>
</dbReference>
<dbReference type="SUPFAM" id="SSF55174">
    <property type="entry name" value="Alpha-L RNA-binding motif"/>
    <property type="match status" value="1"/>
</dbReference>
<dbReference type="PROSITE" id="PS50889">
    <property type="entry name" value="S4"/>
    <property type="match status" value="1"/>
</dbReference>
<dbReference type="PANTHER" id="PTHR13633:SF3">
    <property type="entry name" value="MITOCHONDRIAL TRANSCRIPTION RESCUE FACTOR 1"/>
    <property type="match status" value="1"/>
</dbReference>
<protein>
    <submittedName>
        <fullName evidence="3">RNA-binding protein YlmH</fullName>
    </submittedName>
</protein>
<feature type="domain" description="RNA-binding S4" evidence="2">
    <location>
        <begin position="182"/>
        <end position="239"/>
    </location>
</feature>